<sequence length="190" mass="21014">MITLVFKCPGIFSRLMMMPFFLATLFLNSCFHQDLNLVHQLFVVPVDVCLSLCPSKWAMADLKEAGSCKCCSVRTNSTTELLLYTVIVLLLWKPSSEAFLYRRYPLTGLFSSSDSLSPLTTTRAATTTTTTQLPSADVAVSSEERHSTIRSYESRKAIPPVPPQIRWFIRSNPPTVVALITSSAKGVSAN</sequence>
<organism evidence="2 3">
    <name type="scientific">Ramazzottius varieornatus</name>
    <name type="common">Water bear</name>
    <name type="synonym">Tardigrade</name>
    <dbReference type="NCBI Taxonomy" id="947166"/>
    <lineage>
        <taxon>Eukaryota</taxon>
        <taxon>Metazoa</taxon>
        <taxon>Ecdysozoa</taxon>
        <taxon>Tardigrada</taxon>
        <taxon>Eutardigrada</taxon>
        <taxon>Parachela</taxon>
        <taxon>Hypsibioidea</taxon>
        <taxon>Ramazzottiidae</taxon>
        <taxon>Ramazzottius</taxon>
    </lineage>
</organism>
<gene>
    <name evidence="2" type="primary">RvY_03553-1</name>
    <name evidence="2" type="synonym">RvY_03553.1</name>
    <name evidence="2" type="ORF">RvY_03553</name>
</gene>
<keyword evidence="1" id="KW-0732">Signal</keyword>
<dbReference type="AlphaFoldDB" id="A0A1D1UXU7"/>
<keyword evidence="3" id="KW-1185">Reference proteome</keyword>
<evidence type="ECO:0000313" key="2">
    <source>
        <dbReference type="EMBL" id="GAU91263.1"/>
    </source>
</evidence>
<dbReference type="EMBL" id="BDGG01000002">
    <property type="protein sequence ID" value="GAU91263.1"/>
    <property type="molecule type" value="Genomic_DNA"/>
</dbReference>
<reference evidence="2 3" key="1">
    <citation type="journal article" date="2016" name="Nat. Commun.">
        <title>Extremotolerant tardigrade genome and improved radiotolerance of human cultured cells by tardigrade-unique protein.</title>
        <authorList>
            <person name="Hashimoto T."/>
            <person name="Horikawa D.D."/>
            <person name="Saito Y."/>
            <person name="Kuwahara H."/>
            <person name="Kozuka-Hata H."/>
            <person name="Shin-I T."/>
            <person name="Minakuchi Y."/>
            <person name="Ohishi K."/>
            <person name="Motoyama A."/>
            <person name="Aizu T."/>
            <person name="Enomoto A."/>
            <person name="Kondo K."/>
            <person name="Tanaka S."/>
            <person name="Hara Y."/>
            <person name="Koshikawa S."/>
            <person name="Sagara H."/>
            <person name="Miura T."/>
            <person name="Yokobori S."/>
            <person name="Miyagawa K."/>
            <person name="Suzuki Y."/>
            <person name="Kubo T."/>
            <person name="Oyama M."/>
            <person name="Kohara Y."/>
            <person name="Fujiyama A."/>
            <person name="Arakawa K."/>
            <person name="Katayama T."/>
            <person name="Toyoda A."/>
            <person name="Kunieda T."/>
        </authorList>
    </citation>
    <scope>NUCLEOTIDE SEQUENCE [LARGE SCALE GENOMIC DNA]</scope>
    <source>
        <strain evidence="2 3">YOKOZUNA-1</strain>
    </source>
</reference>
<name>A0A1D1UXU7_RAMVA</name>
<protein>
    <submittedName>
        <fullName evidence="2">Uncharacterized protein</fullName>
    </submittedName>
</protein>
<feature type="signal peptide" evidence="1">
    <location>
        <begin position="1"/>
        <end position="32"/>
    </location>
</feature>
<feature type="chain" id="PRO_5008897743" evidence="1">
    <location>
        <begin position="33"/>
        <end position="190"/>
    </location>
</feature>
<comment type="caution">
    <text evidence="2">The sequence shown here is derived from an EMBL/GenBank/DDBJ whole genome shotgun (WGS) entry which is preliminary data.</text>
</comment>
<dbReference type="Proteomes" id="UP000186922">
    <property type="component" value="Unassembled WGS sequence"/>
</dbReference>
<evidence type="ECO:0000256" key="1">
    <source>
        <dbReference type="SAM" id="SignalP"/>
    </source>
</evidence>
<proteinExistence type="predicted"/>
<evidence type="ECO:0000313" key="3">
    <source>
        <dbReference type="Proteomes" id="UP000186922"/>
    </source>
</evidence>
<accession>A0A1D1UXU7</accession>